<dbReference type="InterPro" id="IPR051397">
    <property type="entry name" value="Zn-ADH-like_protein"/>
</dbReference>
<accession>A0A1T5H5T8</accession>
<evidence type="ECO:0000313" key="2">
    <source>
        <dbReference type="EMBL" id="SKC16026.1"/>
    </source>
</evidence>
<dbReference type="GO" id="GO:0016491">
    <property type="term" value="F:oxidoreductase activity"/>
    <property type="evidence" value="ECO:0007669"/>
    <property type="project" value="InterPro"/>
</dbReference>
<dbReference type="Gene3D" id="3.40.50.720">
    <property type="entry name" value="NAD(P)-binding Rossmann-like Domain"/>
    <property type="match status" value="1"/>
</dbReference>
<dbReference type="PANTHER" id="PTHR43677">
    <property type="entry name" value="SHORT-CHAIN DEHYDROGENASE/REDUCTASE"/>
    <property type="match status" value="1"/>
</dbReference>
<dbReference type="InterPro" id="IPR013149">
    <property type="entry name" value="ADH-like_C"/>
</dbReference>
<dbReference type="SUPFAM" id="SSF51735">
    <property type="entry name" value="NAD(P)-binding Rossmann-fold domains"/>
    <property type="match status" value="1"/>
</dbReference>
<dbReference type="Pfam" id="PF08240">
    <property type="entry name" value="ADH_N"/>
    <property type="match status" value="1"/>
</dbReference>
<dbReference type="InterPro" id="IPR036291">
    <property type="entry name" value="NAD(P)-bd_dom_sf"/>
</dbReference>
<dbReference type="SUPFAM" id="SSF50129">
    <property type="entry name" value="GroES-like"/>
    <property type="match status" value="1"/>
</dbReference>
<dbReference type="CDD" id="cd08241">
    <property type="entry name" value="QOR1"/>
    <property type="match status" value="1"/>
</dbReference>
<protein>
    <submittedName>
        <fullName evidence="2">NADPH2:quinone reductase</fullName>
    </submittedName>
</protein>
<dbReference type="InterPro" id="IPR011032">
    <property type="entry name" value="GroES-like_sf"/>
</dbReference>
<organism evidence="2 3">
    <name type="scientific">Bosea thiooxidans</name>
    <dbReference type="NCBI Taxonomy" id="53254"/>
    <lineage>
        <taxon>Bacteria</taxon>
        <taxon>Pseudomonadati</taxon>
        <taxon>Pseudomonadota</taxon>
        <taxon>Alphaproteobacteria</taxon>
        <taxon>Hyphomicrobiales</taxon>
        <taxon>Boseaceae</taxon>
        <taxon>Bosea</taxon>
    </lineage>
</organism>
<dbReference type="InterPro" id="IPR020843">
    <property type="entry name" value="ER"/>
</dbReference>
<dbReference type="PANTHER" id="PTHR43677:SF4">
    <property type="entry name" value="QUINONE OXIDOREDUCTASE-LIKE PROTEIN 2"/>
    <property type="match status" value="1"/>
</dbReference>
<reference evidence="2 3" key="1">
    <citation type="submission" date="2017-02" db="EMBL/GenBank/DDBJ databases">
        <authorList>
            <person name="Peterson S.W."/>
        </authorList>
    </citation>
    <scope>NUCLEOTIDE SEQUENCE [LARGE SCALE GENOMIC DNA]</scope>
    <source>
        <strain evidence="2 3">DSM 9653</strain>
    </source>
</reference>
<dbReference type="Proteomes" id="UP000190130">
    <property type="component" value="Unassembled WGS sequence"/>
</dbReference>
<dbReference type="AlphaFoldDB" id="A0A1T5H5T8"/>
<dbReference type="InterPro" id="IPR013154">
    <property type="entry name" value="ADH-like_N"/>
</dbReference>
<dbReference type="Gene3D" id="3.90.180.10">
    <property type="entry name" value="Medium-chain alcohol dehydrogenases, catalytic domain"/>
    <property type="match status" value="1"/>
</dbReference>
<dbReference type="Pfam" id="PF00107">
    <property type="entry name" value="ADH_zinc_N"/>
    <property type="match status" value="1"/>
</dbReference>
<feature type="domain" description="Enoyl reductase (ER)" evidence="1">
    <location>
        <begin position="24"/>
        <end position="336"/>
    </location>
</feature>
<evidence type="ECO:0000313" key="3">
    <source>
        <dbReference type="Proteomes" id="UP000190130"/>
    </source>
</evidence>
<evidence type="ECO:0000259" key="1">
    <source>
        <dbReference type="SMART" id="SM00829"/>
    </source>
</evidence>
<dbReference type="EMBL" id="FUYX01000022">
    <property type="protein sequence ID" value="SKC16026.1"/>
    <property type="molecule type" value="Genomic_DNA"/>
</dbReference>
<name>A0A1T5H5T8_9HYPH</name>
<gene>
    <name evidence="2" type="ORF">SAMN05660750_04905</name>
</gene>
<dbReference type="SMART" id="SM00829">
    <property type="entry name" value="PKS_ER"/>
    <property type="match status" value="1"/>
</dbReference>
<sequence length="338" mass="35833">MAQSCGRNGDGGSTMKALLCERHGPAEDLVIRDLPEPKPGPGEVVVAVTAAALNFFDTLIIRGRYQTKPAFPFSPCAECAGTIAAIGDGVSGWQVGERVAAWLGFGAAREKVVVPAEALLRVPDRLDDAQAAGLFVTYGTAMHGLIQRARLKPGETLAILGASGGAGLAAVEIGALLGAHVIACASSPDKLALAREHGAQEEVDYGRHEIRGSLKKLTGGRGVDVLYDTVGGELAEPALRAMAWEGRYLVVGFAGGEVPKIPLNLLLLKGCDLRGVFWGEFVLREPAAHRRNMERLLDWAASGHIRAHVHATFPLERWTEAYALIGDRKAKGKVVLTL</sequence>
<proteinExistence type="predicted"/>